<dbReference type="Proteomes" id="UP000635606">
    <property type="component" value="Unassembled WGS sequence"/>
</dbReference>
<keyword evidence="2" id="KW-1185">Reference proteome</keyword>
<evidence type="ECO:0000313" key="2">
    <source>
        <dbReference type="Proteomes" id="UP000635606"/>
    </source>
</evidence>
<evidence type="ECO:0000313" key="1">
    <source>
        <dbReference type="EMBL" id="GIJ74873.1"/>
    </source>
</evidence>
<protein>
    <submittedName>
        <fullName evidence="1">Uncharacterized protein</fullName>
    </submittedName>
</protein>
<accession>A0A8J4A614</accession>
<comment type="caution">
    <text evidence="1">The sequence shown here is derived from an EMBL/GenBank/DDBJ whole genome shotgun (WGS) entry which is preliminary data.</text>
</comment>
<organism evidence="1 2">
    <name type="scientific">Virgisporangium ochraceum</name>
    <dbReference type="NCBI Taxonomy" id="65505"/>
    <lineage>
        <taxon>Bacteria</taxon>
        <taxon>Bacillati</taxon>
        <taxon>Actinomycetota</taxon>
        <taxon>Actinomycetes</taxon>
        <taxon>Micromonosporales</taxon>
        <taxon>Micromonosporaceae</taxon>
        <taxon>Virgisporangium</taxon>
    </lineage>
</organism>
<dbReference type="EMBL" id="BOPH01000145">
    <property type="protein sequence ID" value="GIJ74873.1"/>
    <property type="molecule type" value="Genomic_DNA"/>
</dbReference>
<gene>
    <name evidence="1" type="ORF">Voc01_097900</name>
</gene>
<name>A0A8J4A614_9ACTN</name>
<dbReference type="RefSeq" id="WP_203934658.1">
    <property type="nucleotide sequence ID" value="NZ_BOPH01000145.1"/>
</dbReference>
<sequence length="177" mass="20214">MDRHFVKALLFAWDRPEFRAGLQHLIDLDEVTSLLAALSVDDHDRQVELRAMDLLRSGLDSAEIRRATLLLVEDDDVRHNLAAGITASIADRPDLARAVRSALDDPDVRAELREALESKPLRAVIWKVAENQFRGRRWALIREAVLLVVRHRHARRLALALRRHGVIRELRRQPAAA</sequence>
<proteinExistence type="predicted"/>
<dbReference type="AlphaFoldDB" id="A0A8J4A614"/>
<reference evidence="1" key="1">
    <citation type="submission" date="2021-01" db="EMBL/GenBank/DDBJ databases">
        <title>Whole genome shotgun sequence of Virgisporangium ochraceum NBRC 16418.</title>
        <authorList>
            <person name="Komaki H."/>
            <person name="Tamura T."/>
        </authorList>
    </citation>
    <scope>NUCLEOTIDE SEQUENCE</scope>
    <source>
        <strain evidence="1">NBRC 16418</strain>
    </source>
</reference>